<name>A0ABT7AIR4_9HYPH</name>
<dbReference type="PROSITE" id="PS00530">
    <property type="entry name" value="RNASE_T2_1"/>
    <property type="match status" value="1"/>
</dbReference>
<dbReference type="SUPFAM" id="SSF55895">
    <property type="entry name" value="Ribonuclease Rh-like"/>
    <property type="match status" value="1"/>
</dbReference>
<dbReference type="Pfam" id="PF00445">
    <property type="entry name" value="Ribonuclease_T2"/>
    <property type="match status" value="1"/>
</dbReference>
<evidence type="ECO:0000256" key="3">
    <source>
        <dbReference type="SAM" id="SignalP"/>
    </source>
</evidence>
<evidence type="ECO:0000256" key="2">
    <source>
        <dbReference type="RuleBase" id="RU004328"/>
    </source>
</evidence>
<dbReference type="Proteomes" id="UP001321492">
    <property type="component" value="Unassembled WGS sequence"/>
</dbReference>
<feature type="chain" id="PRO_5045448324" evidence="3">
    <location>
        <begin position="30"/>
        <end position="233"/>
    </location>
</feature>
<comment type="similarity">
    <text evidence="1 2">Belongs to the RNase T2 family.</text>
</comment>
<protein>
    <submittedName>
        <fullName evidence="4">Ribonuclease T2</fullName>
    </submittedName>
</protein>
<dbReference type="InterPro" id="IPR036430">
    <property type="entry name" value="RNase_T2-like_sf"/>
</dbReference>
<keyword evidence="3" id="KW-0732">Signal</keyword>
<dbReference type="Gene3D" id="3.90.730.10">
    <property type="entry name" value="Ribonuclease T2-like"/>
    <property type="match status" value="1"/>
</dbReference>
<reference evidence="4 5" key="1">
    <citation type="submission" date="2023-05" db="EMBL/GenBank/DDBJ databases">
        <title>Chelatococcus sp. nov., a moderately thermophilic bacterium isolated from hot spring microbial mat.</title>
        <authorList>
            <person name="Hu C.-J."/>
            <person name="Li W.-J."/>
        </authorList>
    </citation>
    <scope>NUCLEOTIDE SEQUENCE [LARGE SCALE GENOMIC DNA]</scope>
    <source>
        <strain evidence="4 5">SYSU G07232</strain>
    </source>
</reference>
<dbReference type="RefSeq" id="WP_283741275.1">
    <property type="nucleotide sequence ID" value="NZ_JASJEV010000008.1"/>
</dbReference>
<evidence type="ECO:0000256" key="1">
    <source>
        <dbReference type="ARBA" id="ARBA00007469"/>
    </source>
</evidence>
<comment type="caution">
    <text evidence="4">The sequence shown here is derived from an EMBL/GenBank/DDBJ whole genome shotgun (WGS) entry which is preliminary data.</text>
</comment>
<proteinExistence type="inferred from homology"/>
<dbReference type="InterPro" id="IPR033130">
    <property type="entry name" value="RNase_T2_His_AS_2"/>
</dbReference>
<feature type="signal peptide" evidence="3">
    <location>
        <begin position="1"/>
        <end position="29"/>
    </location>
</feature>
<keyword evidence="5" id="KW-1185">Reference proteome</keyword>
<dbReference type="InterPro" id="IPR018188">
    <property type="entry name" value="RNase_T2_His_AS_1"/>
</dbReference>
<dbReference type="PROSITE" id="PS00531">
    <property type="entry name" value="RNASE_T2_2"/>
    <property type="match status" value="1"/>
</dbReference>
<accession>A0ABT7AIR4</accession>
<evidence type="ECO:0000313" key="5">
    <source>
        <dbReference type="Proteomes" id="UP001321492"/>
    </source>
</evidence>
<dbReference type="CDD" id="cd01062">
    <property type="entry name" value="RNase_T2_prok"/>
    <property type="match status" value="1"/>
</dbReference>
<dbReference type="InterPro" id="IPR001568">
    <property type="entry name" value="RNase_T2-like"/>
</dbReference>
<evidence type="ECO:0000313" key="4">
    <source>
        <dbReference type="EMBL" id="MDJ1159275.1"/>
    </source>
</evidence>
<dbReference type="InterPro" id="IPR039378">
    <property type="entry name" value="RNase_T2_prok"/>
</dbReference>
<gene>
    <name evidence="4" type="ORF">QNA08_13625</name>
</gene>
<organism evidence="4 5">
    <name type="scientific">Chelatococcus albus</name>
    <dbReference type="NCBI Taxonomy" id="3047466"/>
    <lineage>
        <taxon>Bacteria</taxon>
        <taxon>Pseudomonadati</taxon>
        <taxon>Pseudomonadota</taxon>
        <taxon>Alphaproteobacteria</taxon>
        <taxon>Hyphomicrobiales</taxon>
        <taxon>Chelatococcaceae</taxon>
        <taxon>Chelatococcus</taxon>
    </lineage>
</organism>
<dbReference type="EMBL" id="JASJEV010000008">
    <property type="protein sequence ID" value="MDJ1159275.1"/>
    <property type="molecule type" value="Genomic_DNA"/>
</dbReference>
<dbReference type="PANTHER" id="PTHR11240:SF22">
    <property type="entry name" value="RIBONUCLEASE T2"/>
    <property type="match status" value="1"/>
</dbReference>
<dbReference type="PANTHER" id="PTHR11240">
    <property type="entry name" value="RIBONUCLEASE T2"/>
    <property type="match status" value="1"/>
</dbReference>
<sequence length="233" mass="25642">MSYSRLRTTPIGFAVALLAIALGITPAVAQPRGAEAGVQKGATAGQFDFYVLALSWSPGFCTLEGDARNRDQCETGARLGFVVHGLWPQYERGYPVECEPMVRTPSRLALDTAKGLYPDEGLARYQWRKHGTCSGKSPTDYFADVRKAREAIVLPPAFEKPDGDQNWTPLDLERAFAAANPGLRPDMMSVSCRRGVLQEVRICFSKDLRGFRICPELDRTGCRGGMVKVEAPR</sequence>